<gene>
    <name evidence="1" type="ORF">F2Q69_00026255</name>
</gene>
<accession>A0A8S9RV17</accession>
<reference evidence="1" key="1">
    <citation type="submission" date="2019-12" db="EMBL/GenBank/DDBJ databases">
        <title>Genome sequencing and annotation of Brassica cretica.</title>
        <authorList>
            <person name="Studholme D.J."/>
            <person name="Sarris P."/>
        </authorList>
    </citation>
    <scope>NUCLEOTIDE SEQUENCE</scope>
    <source>
        <strain evidence="1">PFS-109/04</strain>
        <tissue evidence="1">Leaf</tissue>
    </source>
</reference>
<dbReference type="AlphaFoldDB" id="A0A8S9RV17"/>
<protein>
    <submittedName>
        <fullName evidence="1">Uncharacterized protein</fullName>
    </submittedName>
</protein>
<evidence type="ECO:0000313" key="1">
    <source>
        <dbReference type="EMBL" id="KAF3584032.1"/>
    </source>
</evidence>
<proteinExistence type="predicted"/>
<organism evidence="1 2">
    <name type="scientific">Brassica cretica</name>
    <name type="common">Mustard</name>
    <dbReference type="NCBI Taxonomy" id="69181"/>
    <lineage>
        <taxon>Eukaryota</taxon>
        <taxon>Viridiplantae</taxon>
        <taxon>Streptophyta</taxon>
        <taxon>Embryophyta</taxon>
        <taxon>Tracheophyta</taxon>
        <taxon>Spermatophyta</taxon>
        <taxon>Magnoliopsida</taxon>
        <taxon>eudicotyledons</taxon>
        <taxon>Gunneridae</taxon>
        <taxon>Pentapetalae</taxon>
        <taxon>rosids</taxon>
        <taxon>malvids</taxon>
        <taxon>Brassicales</taxon>
        <taxon>Brassicaceae</taxon>
        <taxon>Brassiceae</taxon>
        <taxon>Brassica</taxon>
    </lineage>
</organism>
<dbReference type="EMBL" id="QGKX02000088">
    <property type="protein sequence ID" value="KAF3584032.1"/>
    <property type="molecule type" value="Genomic_DNA"/>
</dbReference>
<name>A0A8S9RV17_BRACR</name>
<comment type="caution">
    <text evidence="1">The sequence shown here is derived from an EMBL/GenBank/DDBJ whole genome shotgun (WGS) entry which is preliminary data.</text>
</comment>
<sequence>MSSPQWDDALRQDFSVVKKRCGLGGGSKGFRAPVKRGFQRLGTAAWEGGAVGSRRSDAWRTDGQELHTWRASASSTHAFPESIGTGFE</sequence>
<dbReference type="Proteomes" id="UP000712600">
    <property type="component" value="Unassembled WGS sequence"/>
</dbReference>
<evidence type="ECO:0000313" key="2">
    <source>
        <dbReference type="Proteomes" id="UP000712600"/>
    </source>
</evidence>